<dbReference type="EMBL" id="JASBQV010000004">
    <property type="protein sequence ID" value="MDI3234179.1"/>
    <property type="molecule type" value="Genomic_DNA"/>
</dbReference>
<dbReference type="Proteomes" id="UP001243286">
    <property type="component" value="Unassembled WGS sequence"/>
</dbReference>
<proteinExistence type="predicted"/>
<comment type="caution">
    <text evidence="1">The sequence shown here is derived from an EMBL/GenBank/DDBJ whole genome shotgun (WGS) entry which is preliminary data.</text>
</comment>
<evidence type="ECO:0000313" key="2">
    <source>
        <dbReference type="Proteomes" id="UP001243286"/>
    </source>
</evidence>
<keyword evidence="2" id="KW-1185">Reference proteome</keyword>
<gene>
    <name evidence="1" type="ORF">QK289_04095</name>
</gene>
<dbReference type="InterPro" id="IPR010633">
    <property type="entry name" value="Phage_lambda_GpZ"/>
</dbReference>
<evidence type="ECO:0000313" key="1">
    <source>
        <dbReference type="EMBL" id="MDI3234179.1"/>
    </source>
</evidence>
<reference evidence="1 2" key="1">
    <citation type="submission" date="2023-04" db="EMBL/GenBank/DDBJ databases">
        <title>Antarctic isolates genomes.</title>
        <authorList>
            <person name="Dimov S.G."/>
        </authorList>
    </citation>
    <scope>NUCLEOTIDE SEQUENCE [LARGE SCALE GENOMIC DNA]</scope>
    <source>
        <strain evidence="1 2">AL19</strain>
    </source>
</reference>
<dbReference type="Pfam" id="PF06763">
    <property type="entry name" value="Minor_tail_Z"/>
    <property type="match status" value="1"/>
</dbReference>
<accession>A0ABT6R1N2</accession>
<sequence>MRPTINVNESITDDVKRRLGAFEKKAPQVVASALNRAMTNVATNISKETRKSYHIKATDIKKTISKTRATRANIDAIVVSRGNLIPLDRFKVSPRKVSPNRKTPIKAAVKKTGAKKLKGAFVADVHGIKVFKRQTDRRLPIDRLFGPSVPQMLDNDVNRRQINVEGRNTFYRRLDHEIDRILSRGLQE</sequence>
<organism evidence="1 2">
    <name type="scientific">Exiguobacterium antarcticum</name>
    <dbReference type="NCBI Taxonomy" id="132920"/>
    <lineage>
        <taxon>Bacteria</taxon>
        <taxon>Bacillati</taxon>
        <taxon>Bacillota</taxon>
        <taxon>Bacilli</taxon>
        <taxon>Bacillales</taxon>
        <taxon>Bacillales Family XII. Incertae Sedis</taxon>
        <taxon>Exiguobacterium</taxon>
    </lineage>
</organism>
<protein>
    <submittedName>
        <fullName evidence="1">Phage tail protein</fullName>
    </submittedName>
</protein>
<name>A0ABT6R1N2_9BACL</name>
<dbReference type="RefSeq" id="WP_214720721.1">
    <property type="nucleotide sequence ID" value="NZ_JASBQV010000004.1"/>
</dbReference>